<dbReference type="FunCoup" id="A0A0P0V928">
    <property type="interactions" value="743"/>
</dbReference>
<dbReference type="InterPro" id="IPR003245">
    <property type="entry name" value="Phytocyanin_dom"/>
</dbReference>
<evidence type="ECO:0007829" key="8">
    <source>
        <dbReference type="PeptideAtlas" id="A0A0P0V928"/>
    </source>
</evidence>
<dbReference type="InterPro" id="IPR039391">
    <property type="entry name" value="Phytocyanin-like"/>
</dbReference>
<reference evidence="6 7" key="2">
    <citation type="journal article" date="2013" name="Plant Cell Physiol.">
        <title>Rice Annotation Project Database (RAP-DB): an integrative and interactive database for rice genomics.</title>
        <authorList>
            <person name="Sakai H."/>
            <person name="Lee S.S."/>
            <person name="Tanaka T."/>
            <person name="Numa H."/>
            <person name="Kim J."/>
            <person name="Kawahara Y."/>
            <person name="Wakimoto H."/>
            <person name="Yang C.C."/>
            <person name="Iwamoto M."/>
            <person name="Abe T."/>
            <person name="Yamada Y."/>
            <person name="Muto A."/>
            <person name="Inokuchi H."/>
            <person name="Ikemura T."/>
            <person name="Matsumoto T."/>
            <person name="Sasaki T."/>
            <person name="Itoh T."/>
        </authorList>
    </citation>
    <scope>NUCLEOTIDE SEQUENCE [LARGE SCALE GENOMIC DNA]</scope>
    <source>
        <strain evidence="7">cv. Nipponbare</strain>
    </source>
</reference>
<feature type="non-terminal residue" evidence="6">
    <location>
        <position position="270"/>
    </location>
</feature>
<dbReference type="PROSITE" id="PS51485">
    <property type="entry name" value="PHYTOCYANIN"/>
    <property type="match status" value="1"/>
</dbReference>
<dbReference type="Pfam" id="PF02298">
    <property type="entry name" value="Cu_bind_like"/>
    <property type="match status" value="1"/>
</dbReference>
<dbReference type="eggNOG" id="ENOG502RZRN">
    <property type="taxonomic scope" value="Eukaryota"/>
</dbReference>
<evidence type="ECO:0000256" key="3">
    <source>
        <dbReference type="ARBA" id="ARBA00023180"/>
    </source>
</evidence>
<accession>A0A0P0V928</accession>
<dbReference type="Proteomes" id="UP000059680">
    <property type="component" value="Chromosome 1"/>
</dbReference>
<keyword evidence="2" id="KW-0186">Copper</keyword>
<dbReference type="GO" id="GO:0005886">
    <property type="term" value="C:plasma membrane"/>
    <property type="evidence" value="ECO:0000318"/>
    <property type="project" value="GO_Central"/>
</dbReference>
<dbReference type="GO" id="GO:0046872">
    <property type="term" value="F:metal ion binding"/>
    <property type="evidence" value="ECO:0007669"/>
    <property type="project" value="UniProtKB-KW"/>
</dbReference>
<reference evidence="6 7" key="3">
    <citation type="journal article" date="2013" name="Rice">
        <title>Improvement of the Oryza sativa Nipponbare reference genome using next generation sequence and optical map data.</title>
        <authorList>
            <person name="Kawahara Y."/>
            <person name="de la Bastide M."/>
            <person name="Hamilton J.P."/>
            <person name="Kanamori H."/>
            <person name="McCombie W.R."/>
            <person name="Ouyang S."/>
            <person name="Schwartz D.C."/>
            <person name="Tanaka T."/>
            <person name="Wu J."/>
            <person name="Zhou S."/>
            <person name="Childs K.L."/>
            <person name="Davidson R.M."/>
            <person name="Lin H."/>
            <person name="Quesada-Ocampo L."/>
            <person name="Vaillancourt B."/>
            <person name="Sakai H."/>
            <person name="Lee S.S."/>
            <person name="Kim J."/>
            <person name="Numa H."/>
            <person name="Itoh T."/>
            <person name="Buell C.R."/>
            <person name="Matsumoto T."/>
        </authorList>
    </citation>
    <scope>NUCLEOTIDE SEQUENCE [LARGE SCALE GENOMIC DNA]</scope>
    <source>
        <strain evidence="7">cv. Nipponbare</strain>
    </source>
</reference>
<dbReference type="PROSITE" id="PS00196">
    <property type="entry name" value="COPPER_BLUE"/>
    <property type="match status" value="1"/>
</dbReference>
<protein>
    <submittedName>
        <fullName evidence="6">Os01g0786500 protein</fullName>
    </submittedName>
</protein>
<dbReference type="SUPFAM" id="SSF49503">
    <property type="entry name" value="Cupredoxins"/>
    <property type="match status" value="1"/>
</dbReference>
<dbReference type="PaxDb" id="39947-A0A0P0V928"/>
<gene>
    <name evidence="6" type="ordered locus">Os01g0786500</name>
    <name evidence="6" type="ORF">OSNPB_010786500</name>
</gene>
<dbReference type="OMA" id="GHKTKHR"/>
<proteinExistence type="evidence at protein level"/>
<evidence type="ECO:0000256" key="4">
    <source>
        <dbReference type="SAM" id="MobiDB-lite"/>
    </source>
</evidence>
<keyword evidence="3" id="KW-0325">Glycoprotein</keyword>
<dbReference type="Gene3D" id="2.60.40.420">
    <property type="entry name" value="Cupredoxins - blue copper proteins"/>
    <property type="match status" value="1"/>
</dbReference>
<dbReference type="InterPro" id="IPR028871">
    <property type="entry name" value="BlueCu_1_BS"/>
</dbReference>
<dbReference type="EMBL" id="AP014957">
    <property type="protein sequence ID" value="BAS74694.1"/>
    <property type="molecule type" value="Genomic_DNA"/>
</dbReference>
<dbReference type="AlphaFoldDB" id="A0A0P0V928"/>
<sequence length="270" mass="28298">TWRPRSRTCTSDTVWIVKLCAAKMVDMKAAICIAAAVSLIHVVSAADYTIGSAAGGWGGEYKAWVASQTFSPGDTLTFKYSSYHNVVEVTKDDYEACSATSPVSADSSGSTTIVLTTPGKRYFICGAPGHCQSGMKLVVDVADRPAPATPSPPPLLPPSPRHKRRTAPAPMPLPPAQAPVWSPAPAPAATQRRHSGHKKHRSRHLPPKPAPAMAPTVQSVEADFPAAAFAPMSSPPPPPPMSSDASAVVRQKWSDVIVGLVALGLVVLGV</sequence>
<dbReference type="PANTHER" id="PTHR33021:SF363">
    <property type="entry name" value="OS01G0786500 PROTEIN"/>
    <property type="match status" value="1"/>
</dbReference>
<evidence type="ECO:0000313" key="7">
    <source>
        <dbReference type="Proteomes" id="UP000059680"/>
    </source>
</evidence>
<reference evidence="7" key="1">
    <citation type="journal article" date="2005" name="Nature">
        <title>The map-based sequence of the rice genome.</title>
        <authorList>
            <consortium name="International rice genome sequencing project (IRGSP)"/>
            <person name="Matsumoto T."/>
            <person name="Wu J."/>
            <person name="Kanamori H."/>
            <person name="Katayose Y."/>
            <person name="Fujisawa M."/>
            <person name="Namiki N."/>
            <person name="Mizuno H."/>
            <person name="Yamamoto K."/>
            <person name="Antonio B.A."/>
            <person name="Baba T."/>
            <person name="Sakata K."/>
            <person name="Nagamura Y."/>
            <person name="Aoki H."/>
            <person name="Arikawa K."/>
            <person name="Arita K."/>
            <person name="Bito T."/>
            <person name="Chiden Y."/>
            <person name="Fujitsuka N."/>
            <person name="Fukunaka R."/>
            <person name="Hamada M."/>
            <person name="Harada C."/>
            <person name="Hayashi A."/>
            <person name="Hijishita S."/>
            <person name="Honda M."/>
            <person name="Hosokawa S."/>
            <person name="Ichikawa Y."/>
            <person name="Idonuma A."/>
            <person name="Iijima M."/>
            <person name="Ikeda M."/>
            <person name="Ikeno M."/>
            <person name="Ito K."/>
            <person name="Ito S."/>
            <person name="Ito T."/>
            <person name="Ito Y."/>
            <person name="Ito Y."/>
            <person name="Iwabuchi A."/>
            <person name="Kamiya K."/>
            <person name="Karasawa W."/>
            <person name="Kurita K."/>
            <person name="Katagiri S."/>
            <person name="Kikuta A."/>
            <person name="Kobayashi H."/>
            <person name="Kobayashi N."/>
            <person name="Machita K."/>
            <person name="Maehara T."/>
            <person name="Masukawa M."/>
            <person name="Mizubayashi T."/>
            <person name="Mukai Y."/>
            <person name="Nagasaki H."/>
            <person name="Nagata Y."/>
            <person name="Naito S."/>
            <person name="Nakashima M."/>
            <person name="Nakama Y."/>
            <person name="Nakamichi Y."/>
            <person name="Nakamura M."/>
            <person name="Meguro A."/>
            <person name="Negishi M."/>
            <person name="Ohta I."/>
            <person name="Ohta T."/>
            <person name="Okamoto M."/>
            <person name="Ono N."/>
            <person name="Saji S."/>
            <person name="Sakaguchi M."/>
            <person name="Sakai K."/>
            <person name="Shibata M."/>
            <person name="Shimokawa T."/>
            <person name="Song J."/>
            <person name="Takazaki Y."/>
            <person name="Terasawa K."/>
            <person name="Tsugane M."/>
            <person name="Tsuji K."/>
            <person name="Ueda S."/>
            <person name="Waki K."/>
            <person name="Yamagata H."/>
            <person name="Yamamoto M."/>
            <person name="Yamamoto S."/>
            <person name="Yamane H."/>
            <person name="Yoshiki S."/>
            <person name="Yoshihara R."/>
            <person name="Yukawa K."/>
            <person name="Zhong H."/>
            <person name="Yano M."/>
            <person name="Yuan Q."/>
            <person name="Ouyang S."/>
            <person name="Liu J."/>
            <person name="Jones K.M."/>
            <person name="Gansberger K."/>
            <person name="Moffat K."/>
            <person name="Hill J."/>
            <person name="Bera J."/>
            <person name="Fadrosh D."/>
            <person name="Jin S."/>
            <person name="Johri S."/>
            <person name="Kim M."/>
            <person name="Overton L."/>
            <person name="Reardon M."/>
            <person name="Tsitrin T."/>
            <person name="Vuong H."/>
            <person name="Weaver B."/>
            <person name="Ciecko A."/>
            <person name="Tallon L."/>
            <person name="Jackson J."/>
            <person name="Pai G."/>
            <person name="Aken S.V."/>
            <person name="Utterback T."/>
            <person name="Reidmuller S."/>
            <person name="Feldblyum T."/>
            <person name="Hsiao J."/>
            <person name="Zismann V."/>
            <person name="Iobst S."/>
            <person name="de Vazeille A.R."/>
            <person name="Buell C.R."/>
            <person name="Ying K."/>
            <person name="Li Y."/>
            <person name="Lu T."/>
            <person name="Huang Y."/>
            <person name="Zhao Q."/>
            <person name="Feng Q."/>
            <person name="Zhang L."/>
            <person name="Zhu J."/>
            <person name="Weng Q."/>
            <person name="Mu J."/>
            <person name="Lu Y."/>
            <person name="Fan D."/>
            <person name="Liu Y."/>
            <person name="Guan J."/>
            <person name="Zhang Y."/>
            <person name="Yu S."/>
            <person name="Liu X."/>
            <person name="Zhang Y."/>
            <person name="Hong G."/>
            <person name="Han B."/>
            <person name="Choisne N."/>
            <person name="Demange N."/>
            <person name="Orjeda G."/>
            <person name="Samain S."/>
            <person name="Cattolico L."/>
            <person name="Pelletier E."/>
            <person name="Couloux A."/>
            <person name="Segurens B."/>
            <person name="Wincker P."/>
            <person name="D'Hont A."/>
            <person name="Scarpelli C."/>
            <person name="Weissenbach J."/>
            <person name="Salanoubat M."/>
            <person name="Quetier F."/>
            <person name="Yu Y."/>
            <person name="Kim H.R."/>
            <person name="Rambo T."/>
            <person name="Currie J."/>
            <person name="Collura K."/>
            <person name="Luo M."/>
            <person name="Yang T."/>
            <person name="Ammiraju J.S.S."/>
            <person name="Engler F."/>
            <person name="Soderlund C."/>
            <person name="Wing R.A."/>
            <person name="Palmer L.E."/>
            <person name="de la Bastide M."/>
            <person name="Spiegel L."/>
            <person name="Nascimento L."/>
            <person name="Zutavern T."/>
            <person name="O'Shaughnessy A."/>
            <person name="Dike S."/>
            <person name="Dedhia N."/>
            <person name="Preston R."/>
            <person name="Balija V."/>
            <person name="McCombie W.R."/>
            <person name="Chow T."/>
            <person name="Chen H."/>
            <person name="Chung M."/>
            <person name="Chen C."/>
            <person name="Shaw J."/>
            <person name="Wu H."/>
            <person name="Hsiao K."/>
            <person name="Chao Y."/>
            <person name="Chu M."/>
            <person name="Cheng C."/>
            <person name="Hour A."/>
            <person name="Lee P."/>
            <person name="Lin S."/>
            <person name="Lin Y."/>
            <person name="Liou J."/>
            <person name="Liu S."/>
            <person name="Hsing Y."/>
            <person name="Raghuvanshi S."/>
            <person name="Mohanty A."/>
            <person name="Bharti A.K."/>
            <person name="Gaur A."/>
            <person name="Gupta V."/>
            <person name="Kumar D."/>
            <person name="Ravi V."/>
            <person name="Vij S."/>
            <person name="Kapur A."/>
            <person name="Khurana P."/>
            <person name="Khurana P."/>
            <person name="Khurana J.P."/>
            <person name="Tyagi A.K."/>
            <person name="Gaikwad K."/>
            <person name="Singh A."/>
            <person name="Dalal V."/>
            <person name="Srivastava S."/>
            <person name="Dixit A."/>
            <person name="Pal A.K."/>
            <person name="Ghazi I.A."/>
            <person name="Yadav M."/>
            <person name="Pandit A."/>
            <person name="Bhargava A."/>
            <person name="Sureshbabu K."/>
            <person name="Batra K."/>
            <person name="Sharma T.R."/>
            <person name="Mohapatra T."/>
            <person name="Singh N.K."/>
            <person name="Messing J."/>
            <person name="Nelson A.B."/>
            <person name="Fuks G."/>
            <person name="Kavchok S."/>
            <person name="Keizer G."/>
            <person name="Linton E."/>
            <person name="Llaca V."/>
            <person name="Song R."/>
            <person name="Tanyolac B."/>
            <person name="Young S."/>
            <person name="Ho-Il K."/>
            <person name="Hahn J.H."/>
            <person name="Sangsakoo G."/>
            <person name="Vanavichit A."/>
            <person name="de Mattos Luiz.A.T."/>
            <person name="Zimmer P.D."/>
            <person name="Malone G."/>
            <person name="Dellagostin O."/>
            <person name="de Oliveira A.C."/>
            <person name="Bevan M."/>
            <person name="Bancroft I."/>
            <person name="Minx P."/>
            <person name="Cordum H."/>
            <person name="Wilson R."/>
            <person name="Cheng Z."/>
            <person name="Jin W."/>
            <person name="Jiang J."/>
            <person name="Leong S.A."/>
            <person name="Iwama H."/>
            <person name="Gojobori T."/>
            <person name="Itoh T."/>
            <person name="Niimura Y."/>
            <person name="Fujii Y."/>
            <person name="Habara T."/>
            <person name="Sakai H."/>
            <person name="Sato Y."/>
            <person name="Wilson G."/>
            <person name="Kumar K."/>
            <person name="McCouch S."/>
            <person name="Juretic N."/>
            <person name="Hoen D."/>
            <person name="Wright S."/>
            <person name="Bruskiewich R."/>
            <person name="Bureau T."/>
            <person name="Miyao A."/>
            <person name="Hirochika H."/>
            <person name="Nishikawa T."/>
            <person name="Kadowaki K."/>
            <person name="Sugiura M."/>
            <person name="Burr B."/>
            <person name="Sasaki T."/>
        </authorList>
    </citation>
    <scope>NUCLEOTIDE SEQUENCE [LARGE SCALE GENOMIC DNA]</scope>
    <source>
        <strain evidence="7">cv. Nipponbare</strain>
    </source>
</reference>
<evidence type="ECO:0000256" key="2">
    <source>
        <dbReference type="ARBA" id="ARBA00023008"/>
    </source>
</evidence>
<feature type="compositionally biased region" description="Pro residues" evidence="4">
    <location>
        <begin position="147"/>
        <end position="159"/>
    </location>
</feature>
<dbReference type="InParanoid" id="A0A0P0V928"/>
<evidence type="ECO:0000259" key="5">
    <source>
        <dbReference type="PROSITE" id="PS51485"/>
    </source>
</evidence>
<feature type="compositionally biased region" description="Basic residues" evidence="4">
    <location>
        <begin position="191"/>
        <end position="206"/>
    </location>
</feature>
<evidence type="ECO:0000256" key="1">
    <source>
        <dbReference type="ARBA" id="ARBA00022723"/>
    </source>
</evidence>
<name>A0A0P0V928_ORYSJ</name>
<keyword evidence="8 9" id="KW-1267">Proteomics identification</keyword>
<feature type="compositionally biased region" description="Pro residues" evidence="4">
    <location>
        <begin position="169"/>
        <end position="186"/>
    </location>
</feature>
<dbReference type="SMR" id="A0A0P0V928"/>
<dbReference type="STRING" id="39947.A0A0P0V928"/>
<dbReference type="PANTHER" id="PTHR33021">
    <property type="entry name" value="BLUE COPPER PROTEIN"/>
    <property type="match status" value="1"/>
</dbReference>
<dbReference type="CDD" id="cd04216">
    <property type="entry name" value="Phytocyanin"/>
    <property type="match status" value="1"/>
</dbReference>
<dbReference type="FunFam" id="2.60.40.420:FF:000003">
    <property type="entry name" value="Blue copper"/>
    <property type="match status" value="1"/>
</dbReference>
<organism evidence="6 7">
    <name type="scientific">Oryza sativa subsp. japonica</name>
    <name type="common">Rice</name>
    <dbReference type="NCBI Taxonomy" id="39947"/>
    <lineage>
        <taxon>Eukaryota</taxon>
        <taxon>Viridiplantae</taxon>
        <taxon>Streptophyta</taxon>
        <taxon>Embryophyta</taxon>
        <taxon>Tracheophyta</taxon>
        <taxon>Spermatophyta</taxon>
        <taxon>Magnoliopsida</taxon>
        <taxon>Liliopsida</taxon>
        <taxon>Poales</taxon>
        <taxon>Poaceae</taxon>
        <taxon>BOP clade</taxon>
        <taxon>Oryzoideae</taxon>
        <taxon>Oryzeae</taxon>
        <taxon>Oryzinae</taxon>
        <taxon>Oryza</taxon>
        <taxon>Oryza sativa</taxon>
    </lineage>
</organism>
<evidence type="ECO:0007829" key="9">
    <source>
        <dbReference type="ProteomicsDB" id="A0A0P0V928"/>
    </source>
</evidence>
<feature type="region of interest" description="Disordered" evidence="4">
    <location>
        <begin position="143"/>
        <end position="213"/>
    </location>
</feature>
<keyword evidence="1" id="KW-0479">Metal-binding</keyword>
<dbReference type="Gramene" id="Os01t0786500-00">
    <property type="protein sequence ID" value="Os01t0786500-00"/>
    <property type="gene ID" value="Os01g0786500"/>
</dbReference>
<keyword evidence="7" id="KW-1185">Reference proteome</keyword>
<dbReference type="InterPro" id="IPR008972">
    <property type="entry name" value="Cupredoxin"/>
</dbReference>
<feature type="domain" description="Phytocyanin" evidence="5">
    <location>
        <begin position="46"/>
        <end position="143"/>
    </location>
</feature>
<evidence type="ECO:0000313" key="6">
    <source>
        <dbReference type="EMBL" id="BAS74694.1"/>
    </source>
</evidence>
<dbReference type="GO" id="GO:0009055">
    <property type="term" value="F:electron transfer activity"/>
    <property type="evidence" value="ECO:0007669"/>
    <property type="project" value="InterPro"/>
</dbReference>